<evidence type="ECO:0000256" key="5">
    <source>
        <dbReference type="ARBA" id="ARBA00022912"/>
    </source>
</evidence>
<comment type="catalytic activity">
    <reaction evidence="7">
        <text>O-phospho-L-seryl-[protein] + H2O = L-seryl-[protein] + phosphate</text>
        <dbReference type="Rhea" id="RHEA:20629"/>
        <dbReference type="Rhea" id="RHEA-COMP:9863"/>
        <dbReference type="Rhea" id="RHEA-COMP:11604"/>
        <dbReference type="ChEBI" id="CHEBI:15377"/>
        <dbReference type="ChEBI" id="CHEBI:29999"/>
        <dbReference type="ChEBI" id="CHEBI:43474"/>
        <dbReference type="ChEBI" id="CHEBI:83421"/>
        <dbReference type="EC" id="3.1.3.16"/>
    </reaction>
</comment>
<accession>A0A238BR05</accession>
<keyword evidence="4" id="KW-0378">Hydrolase</keyword>
<dbReference type="GO" id="GO:0046872">
    <property type="term" value="F:metal ion binding"/>
    <property type="evidence" value="ECO:0007669"/>
    <property type="project" value="UniProtKB-KW"/>
</dbReference>
<dbReference type="EMBL" id="KZ270021">
    <property type="protein sequence ID" value="OZC07801.1"/>
    <property type="molecule type" value="Genomic_DNA"/>
</dbReference>
<protein>
    <recommendedName>
        <fullName evidence="2">protein-serine/threonine phosphatase</fullName>
        <ecNumber evidence="2">3.1.3.16</ecNumber>
    </recommendedName>
</protein>
<dbReference type="SMART" id="SM00156">
    <property type="entry name" value="PP2Ac"/>
    <property type="match status" value="1"/>
</dbReference>
<dbReference type="PANTHER" id="PTHR11668">
    <property type="entry name" value="SERINE/THREONINE PROTEIN PHOSPHATASE"/>
    <property type="match status" value="1"/>
</dbReference>
<dbReference type="PANTHER" id="PTHR11668:SF300">
    <property type="entry name" value="SERINE_THREONINE-PROTEIN PHOSPHATASE"/>
    <property type="match status" value="1"/>
</dbReference>
<dbReference type="SUPFAM" id="SSF56300">
    <property type="entry name" value="Metallo-dependent phosphatases"/>
    <property type="match status" value="1"/>
</dbReference>
<keyword evidence="6" id="KW-0464">Manganese</keyword>
<dbReference type="EC" id="3.1.3.16" evidence="2"/>
<dbReference type="GO" id="GO:0005634">
    <property type="term" value="C:nucleus"/>
    <property type="evidence" value="ECO:0007669"/>
    <property type="project" value="TreeGrafter"/>
</dbReference>
<dbReference type="InterPro" id="IPR029052">
    <property type="entry name" value="Metallo-depent_PP-like"/>
</dbReference>
<evidence type="ECO:0000256" key="7">
    <source>
        <dbReference type="ARBA" id="ARBA00047761"/>
    </source>
</evidence>
<evidence type="ECO:0000256" key="3">
    <source>
        <dbReference type="ARBA" id="ARBA00022723"/>
    </source>
</evidence>
<evidence type="ECO:0000256" key="1">
    <source>
        <dbReference type="ARBA" id="ARBA00001936"/>
    </source>
</evidence>
<evidence type="ECO:0000256" key="6">
    <source>
        <dbReference type="ARBA" id="ARBA00023211"/>
    </source>
</evidence>
<dbReference type="InterPro" id="IPR006186">
    <property type="entry name" value="Ser/Thr-sp_prot-phosphatase"/>
</dbReference>
<dbReference type="InterPro" id="IPR004843">
    <property type="entry name" value="Calcineurin-like_PHP"/>
</dbReference>
<dbReference type="Proteomes" id="UP000242913">
    <property type="component" value="Unassembled WGS sequence"/>
</dbReference>
<gene>
    <name evidence="10" type="ORF">X798_05196</name>
</gene>
<dbReference type="Pfam" id="PF00149">
    <property type="entry name" value="Metallophos"/>
    <property type="match status" value="1"/>
</dbReference>
<keyword evidence="11" id="KW-1185">Reference proteome</keyword>
<dbReference type="OrthoDB" id="5855022at2759"/>
<sequence length="474" mass="55834">LIHHAIAYINSADRIYTVVADNELAQRSVYVVGSIDGDLIYLVTLLKQYEMPPNSHFIFLGDYLDSFNPKRIDALLLLLCLKLRFPHHIALFRGHFETYEMCKAIGFDRISEDQRLIQSFSLLFEYLPLLGVIGKFLCVHAGISPFMSNNTFLNHFVKPVEIKRMNARERCFLTDILYGIPDKNLNKHKLFAPSNIYPIGNRFSLRGLVQVLEKFNCSRLLRGCGCRESSGVNFDLRDAVLNTDIMQFTQGALIQIFENGEYRMLSVSANDAWNLLNQYTLTISIQIFIARFIRSLRHIPNQYGFPEECKHFVKYLRQLFEMMYPCKLHDYFSIDPRMEQYMYTELFPLCQDFYYHGSSQSIQPFPYFNDEYPLMKPPVFARNGRMLRSVDDDDEFNMSHVYSDRIIRPGYDLEQEEQLYLQPRRLPGQQIQQPQENNLQDLRHCQQWLQNIVNPRLSHKYRVERLLNENSDDE</sequence>
<comment type="catalytic activity">
    <reaction evidence="8">
        <text>O-phospho-L-threonyl-[protein] + H2O = L-threonyl-[protein] + phosphate</text>
        <dbReference type="Rhea" id="RHEA:47004"/>
        <dbReference type="Rhea" id="RHEA-COMP:11060"/>
        <dbReference type="Rhea" id="RHEA-COMP:11605"/>
        <dbReference type="ChEBI" id="CHEBI:15377"/>
        <dbReference type="ChEBI" id="CHEBI:30013"/>
        <dbReference type="ChEBI" id="CHEBI:43474"/>
        <dbReference type="ChEBI" id="CHEBI:61977"/>
        <dbReference type="EC" id="3.1.3.16"/>
    </reaction>
</comment>
<organism evidence="10 11">
    <name type="scientific">Onchocerca flexuosa</name>
    <dbReference type="NCBI Taxonomy" id="387005"/>
    <lineage>
        <taxon>Eukaryota</taxon>
        <taxon>Metazoa</taxon>
        <taxon>Ecdysozoa</taxon>
        <taxon>Nematoda</taxon>
        <taxon>Chromadorea</taxon>
        <taxon>Rhabditida</taxon>
        <taxon>Spirurina</taxon>
        <taxon>Spiruromorpha</taxon>
        <taxon>Filarioidea</taxon>
        <taxon>Onchocercidae</taxon>
        <taxon>Onchocerca</taxon>
    </lineage>
</organism>
<dbReference type="GO" id="GO:0005737">
    <property type="term" value="C:cytoplasm"/>
    <property type="evidence" value="ECO:0007669"/>
    <property type="project" value="TreeGrafter"/>
</dbReference>
<keyword evidence="3" id="KW-0479">Metal-binding</keyword>
<name>A0A238BR05_9BILA</name>
<feature type="domain" description="Serine/threonine specific protein phosphatases" evidence="9">
    <location>
        <begin position="2"/>
        <end position="261"/>
    </location>
</feature>
<evidence type="ECO:0000313" key="10">
    <source>
        <dbReference type="EMBL" id="OZC07801.1"/>
    </source>
</evidence>
<proteinExistence type="predicted"/>
<feature type="non-terminal residue" evidence="10">
    <location>
        <position position="1"/>
    </location>
</feature>
<evidence type="ECO:0000256" key="8">
    <source>
        <dbReference type="ARBA" id="ARBA00048336"/>
    </source>
</evidence>
<evidence type="ECO:0000256" key="2">
    <source>
        <dbReference type="ARBA" id="ARBA00013081"/>
    </source>
</evidence>
<dbReference type="AlphaFoldDB" id="A0A238BR05"/>
<evidence type="ECO:0000256" key="4">
    <source>
        <dbReference type="ARBA" id="ARBA00022801"/>
    </source>
</evidence>
<keyword evidence="5" id="KW-0904">Protein phosphatase</keyword>
<dbReference type="GO" id="GO:0004722">
    <property type="term" value="F:protein serine/threonine phosphatase activity"/>
    <property type="evidence" value="ECO:0007669"/>
    <property type="project" value="UniProtKB-EC"/>
</dbReference>
<comment type="cofactor">
    <cofactor evidence="1">
        <name>Mn(2+)</name>
        <dbReference type="ChEBI" id="CHEBI:29035"/>
    </cofactor>
</comment>
<dbReference type="Gene3D" id="3.60.21.10">
    <property type="match status" value="1"/>
</dbReference>
<evidence type="ECO:0000313" key="11">
    <source>
        <dbReference type="Proteomes" id="UP000242913"/>
    </source>
</evidence>
<evidence type="ECO:0000259" key="9">
    <source>
        <dbReference type="SMART" id="SM00156"/>
    </source>
</evidence>
<dbReference type="InterPro" id="IPR050341">
    <property type="entry name" value="PP1_catalytic_subunit"/>
</dbReference>
<reference evidence="10 11" key="1">
    <citation type="submission" date="2015-12" db="EMBL/GenBank/DDBJ databases">
        <title>Draft genome of the nematode, Onchocerca flexuosa.</title>
        <authorList>
            <person name="Mitreva M."/>
        </authorList>
    </citation>
    <scope>NUCLEOTIDE SEQUENCE [LARGE SCALE GENOMIC DNA]</scope>
    <source>
        <strain evidence="10">Red Deer</strain>
    </source>
</reference>